<gene>
    <name evidence="2" type="ORF">GHA_00302</name>
</gene>
<dbReference type="Proteomes" id="UP000834458">
    <property type="component" value="Unassembled WGS sequence"/>
</dbReference>
<sequence length="44" mass="4743">MSQASHQETQMKAPRNDVALRAHAPARFGDLRHHGAHPCAGGVQ</sequence>
<comment type="caution">
    <text evidence="2">The sequence shown here is derived from an EMBL/GenBank/DDBJ whole genome shotgun (WGS) entry which is preliminary data.</text>
</comment>
<proteinExistence type="predicted"/>
<evidence type="ECO:0000313" key="2">
    <source>
        <dbReference type="EMBL" id="CAB5660906.1"/>
    </source>
</evidence>
<evidence type="ECO:0000313" key="3">
    <source>
        <dbReference type="Proteomes" id="UP000834458"/>
    </source>
</evidence>
<feature type="compositionally biased region" description="Polar residues" evidence="1">
    <location>
        <begin position="1"/>
        <end position="10"/>
    </location>
</feature>
<reference evidence="2" key="1">
    <citation type="submission" date="2020-05" db="EMBL/GenBank/DDBJ databases">
        <authorList>
            <person name="Delgado-Blas J."/>
        </authorList>
    </citation>
    <scope>NUCLEOTIDE SEQUENCE</scope>
    <source>
        <strain evidence="2">BB1454</strain>
    </source>
</reference>
<dbReference type="AlphaFoldDB" id="A0AA35D4W2"/>
<evidence type="ECO:0000256" key="1">
    <source>
        <dbReference type="SAM" id="MobiDB-lite"/>
    </source>
</evidence>
<dbReference type="EMBL" id="CAHPSC010000003">
    <property type="protein sequence ID" value="CAB5660906.1"/>
    <property type="molecule type" value="Genomic_DNA"/>
</dbReference>
<name>A0AA35D4W2_9BURK</name>
<protein>
    <submittedName>
        <fullName evidence="2">Uncharacterized protein</fullName>
    </submittedName>
</protein>
<organism evidence="2 3">
    <name type="scientific">Comamonas aquatica</name>
    <dbReference type="NCBI Taxonomy" id="225991"/>
    <lineage>
        <taxon>Bacteria</taxon>
        <taxon>Pseudomonadati</taxon>
        <taxon>Pseudomonadota</taxon>
        <taxon>Betaproteobacteria</taxon>
        <taxon>Burkholderiales</taxon>
        <taxon>Comamonadaceae</taxon>
        <taxon>Comamonas</taxon>
    </lineage>
</organism>
<accession>A0AA35D4W2</accession>
<feature type="region of interest" description="Disordered" evidence="1">
    <location>
        <begin position="1"/>
        <end position="44"/>
    </location>
</feature>